<dbReference type="PANTHER" id="PTHR35526:SF3">
    <property type="entry name" value="ANTI-SIGMA-F FACTOR RSBW"/>
    <property type="match status" value="1"/>
</dbReference>
<gene>
    <name evidence="3" type="ORF">SAMN05216252_13089</name>
</gene>
<proteinExistence type="predicted"/>
<evidence type="ECO:0000313" key="3">
    <source>
        <dbReference type="EMBL" id="SNT49276.1"/>
    </source>
</evidence>
<dbReference type="Proteomes" id="UP000198280">
    <property type="component" value="Unassembled WGS sequence"/>
</dbReference>
<evidence type="ECO:0000259" key="2">
    <source>
        <dbReference type="Pfam" id="PF13581"/>
    </source>
</evidence>
<dbReference type="InterPro" id="IPR036890">
    <property type="entry name" value="HATPase_C_sf"/>
</dbReference>
<dbReference type="AlphaFoldDB" id="A0A239N2U9"/>
<keyword evidence="3" id="KW-0418">Kinase</keyword>
<dbReference type="CDD" id="cd16936">
    <property type="entry name" value="HATPase_RsbW-like"/>
    <property type="match status" value="1"/>
</dbReference>
<dbReference type="GO" id="GO:0004674">
    <property type="term" value="F:protein serine/threonine kinase activity"/>
    <property type="evidence" value="ECO:0007669"/>
    <property type="project" value="UniProtKB-KW"/>
</dbReference>
<evidence type="ECO:0000256" key="1">
    <source>
        <dbReference type="ARBA" id="ARBA00022527"/>
    </source>
</evidence>
<feature type="domain" description="Histidine kinase/HSP90-like ATPase" evidence="2">
    <location>
        <begin position="60"/>
        <end position="174"/>
    </location>
</feature>
<reference evidence="3 4" key="1">
    <citation type="submission" date="2017-06" db="EMBL/GenBank/DDBJ databases">
        <authorList>
            <person name="Kim H.J."/>
            <person name="Triplett B.A."/>
        </authorList>
    </citation>
    <scope>NUCLEOTIDE SEQUENCE [LARGE SCALE GENOMIC DNA]</scope>
    <source>
        <strain evidence="3 4">CGMCC 4.1858</strain>
    </source>
</reference>
<dbReference type="SUPFAM" id="SSF55874">
    <property type="entry name" value="ATPase domain of HSP90 chaperone/DNA topoisomerase II/histidine kinase"/>
    <property type="match status" value="1"/>
</dbReference>
<name>A0A239N2U9_9ACTN</name>
<organism evidence="3 4">
    <name type="scientific">Actinacidiphila glaucinigra</name>
    <dbReference type="NCBI Taxonomy" id="235986"/>
    <lineage>
        <taxon>Bacteria</taxon>
        <taxon>Bacillati</taxon>
        <taxon>Actinomycetota</taxon>
        <taxon>Actinomycetes</taxon>
        <taxon>Kitasatosporales</taxon>
        <taxon>Streptomycetaceae</taxon>
        <taxon>Actinacidiphila</taxon>
    </lineage>
</organism>
<accession>A0A239N2U9</accession>
<dbReference type="PANTHER" id="PTHR35526">
    <property type="entry name" value="ANTI-SIGMA-F FACTOR RSBW-RELATED"/>
    <property type="match status" value="1"/>
</dbReference>
<dbReference type="EMBL" id="FZOF01000030">
    <property type="protein sequence ID" value="SNT49276.1"/>
    <property type="molecule type" value="Genomic_DNA"/>
</dbReference>
<keyword evidence="1" id="KW-0723">Serine/threonine-protein kinase</keyword>
<dbReference type="InterPro" id="IPR050267">
    <property type="entry name" value="Anti-sigma-factor_SerPK"/>
</dbReference>
<evidence type="ECO:0000313" key="4">
    <source>
        <dbReference type="Proteomes" id="UP000198280"/>
    </source>
</evidence>
<dbReference type="Pfam" id="PF13581">
    <property type="entry name" value="HATPase_c_2"/>
    <property type="match status" value="1"/>
</dbReference>
<dbReference type="InterPro" id="IPR003594">
    <property type="entry name" value="HATPase_dom"/>
</dbReference>
<sequence>MPSSKTDSAHRPFCKLQIASCQRFERDRIVGDVASSPDALRLERRGTLDARRCQDLFRLPAHGSSVADARHRVRARLREWETDEGLRDDAEMIVSELFTNAVMHTGSEFITCGMRYDGTRLRLEVSDQGRAPTAPRPRAAGVDEEGGRGLLLVGALSQAWGVRPTDDGGGRVVWAELGDGPPSF</sequence>
<protein>
    <submittedName>
        <fullName evidence="3">Anti-sigma regulatory factor (Ser/Thr protein kinase)</fullName>
    </submittedName>
</protein>
<keyword evidence="4" id="KW-1185">Reference proteome</keyword>
<dbReference type="Gene3D" id="3.30.565.10">
    <property type="entry name" value="Histidine kinase-like ATPase, C-terminal domain"/>
    <property type="match status" value="1"/>
</dbReference>
<keyword evidence="3" id="KW-0808">Transferase</keyword>